<keyword evidence="2" id="KW-1133">Transmembrane helix</keyword>
<feature type="compositionally biased region" description="Polar residues" evidence="1">
    <location>
        <begin position="117"/>
        <end position="146"/>
    </location>
</feature>
<reference evidence="3" key="1">
    <citation type="submission" date="2022-08" db="UniProtKB">
        <authorList>
            <consortium name="EnsemblMetazoa"/>
        </authorList>
    </citation>
    <scope>IDENTIFICATION</scope>
    <source>
        <strain evidence="3">05x7-T-G4-1.051#20</strain>
    </source>
</reference>
<evidence type="ECO:0000256" key="1">
    <source>
        <dbReference type="SAM" id="MobiDB-lite"/>
    </source>
</evidence>
<protein>
    <submittedName>
        <fullName evidence="3">Uncharacterized protein</fullName>
    </submittedName>
</protein>
<dbReference type="Proteomes" id="UP000005408">
    <property type="component" value="Unassembled WGS sequence"/>
</dbReference>
<feature type="transmembrane region" description="Helical" evidence="2">
    <location>
        <begin position="543"/>
        <end position="568"/>
    </location>
</feature>
<feature type="transmembrane region" description="Helical" evidence="2">
    <location>
        <begin position="12"/>
        <end position="31"/>
    </location>
</feature>
<name>A0A8W8L261_MAGGI</name>
<feature type="compositionally biased region" description="Low complexity" evidence="1">
    <location>
        <begin position="147"/>
        <end position="327"/>
    </location>
</feature>
<feature type="compositionally biased region" description="Low complexity" evidence="1">
    <location>
        <begin position="73"/>
        <end position="116"/>
    </location>
</feature>
<keyword evidence="2" id="KW-0812">Transmembrane</keyword>
<dbReference type="OMA" id="NMTTMPG"/>
<feature type="region of interest" description="Disordered" evidence="1">
    <location>
        <begin position="59"/>
        <end position="327"/>
    </location>
</feature>
<evidence type="ECO:0000313" key="3">
    <source>
        <dbReference type="EnsemblMetazoa" id="G26020.3:cds"/>
    </source>
</evidence>
<feature type="compositionally biased region" description="Polar residues" evidence="1">
    <location>
        <begin position="59"/>
        <end position="72"/>
    </location>
</feature>
<keyword evidence="2" id="KW-0472">Membrane</keyword>
<evidence type="ECO:0000256" key="2">
    <source>
        <dbReference type="SAM" id="Phobius"/>
    </source>
</evidence>
<proteinExistence type="predicted"/>
<keyword evidence="4" id="KW-1185">Reference proteome</keyword>
<dbReference type="OrthoDB" id="10521371at2759"/>
<dbReference type="AlphaFoldDB" id="A0A8W8L261"/>
<sequence length="663" mass="71083">MSTNTRLTRYEYIGIHISVIMSAVVLVSNLSSVTSSTTVATTTTTLSPQVTQTTENVNVASSSPAGNDTTEATTTLQSGSTEETTTTQPGDTSQSTTSLTTTTTATTTNNLNTTQSPETTIDNVTTQSSTAVMTSETTLTTSDAIPTSTVNTTEETETTTSLETITTETPHSTPVSTSEGVETTTSTVAPVTVTTTTTTQDNSSTPETTTQTSTESTEAPSTISTDATQETATTTQGSSDTTTSNTTTPMPVTSTGTPNSTEVTTQATTTQDSNNTTVVSDTTTEATSTHSTEATNQTTTTTSVDNTTTRPSTASTTTTQPSTTTKSYQMMPVYPDTENAVLEFTFELRFTDCTFNKTTIENKLSVVSSSVDDCKYIRVKSIDEGSCRSGRSKRSATASYISVDTAFGIDAQKGISNGSSVSDDLYTALSNVDDIDVNYLNETKDNFTGALASKQICDSDVCTSALVGRPGFVCVADTNTQRCAIMYYCDRHPIDCGKHGHCYVETEIQSERVSYSSKCRCTQEEFFRYEGTHCTERVMTWELAVIICASAFGALVLVLLFIIIVMCCRNASNSADVSFEDSEVMYTPSGIASANGRNGRDASKGVENQGYMEVRDTSGSWKPEASANTYAHIESKLRENNYDMQIKRPQVTQFRRSDEITEF</sequence>
<evidence type="ECO:0000313" key="4">
    <source>
        <dbReference type="Proteomes" id="UP000005408"/>
    </source>
</evidence>
<feature type="region of interest" description="Disordered" evidence="1">
    <location>
        <begin position="595"/>
        <end position="620"/>
    </location>
</feature>
<dbReference type="EnsemblMetazoa" id="G26020.3">
    <property type="protein sequence ID" value="G26020.3:cds"/>
    <property type="gene ID" value="G26020"/>
</dbReference>
<organism evidence="3 4">
    <name type="scientific">Magallana gigas</name>
    <name type="common">Pacific oyster</name>
    <name type="synonym">Crassostrea gigas</name>
    <dbReference type="NCBI Taxonomy" id="29159"/>
    <lineage>
        <taxon>Eukaryota</taxon>
        <taxon>Metazoa</taxon>
        <taxon>Spiralia</taxon>
        <taxon>Lophotrochozoa</taxon>
        <taxon>Mollusca</taxon>
        <taxon>Bivalvia</taxon>
        <taxon>Autobranchia</taxon>
        <taxon>Pteriomorphia</taxon>
        <taxon>Ostreida</taxon>
        <taxon>Ostreoidea</taxon>
        <taxon>Ostreidae</taxon>
        <taxon>Magallana</taxon>
    </lineage>
</organism>
<accession>A0A8W8L261</accession>